<proteinExistence type="predicted"/>
<protein>
    <submittedName>
        <fullName evidence="2">Uncharacterized protein</fullName>
    </submittedName>
</protein>
<evidence type="ECO:0000313" key="3">
    <source>
        <dbReference type="Proteomes" id="UP000271974"/>
    </source>
</evidence>
<evidence type="ECO:0000313" key="2">
    <source>
        <dbReference type="EMBL" id="RUS68720.1"/>
    </source>
</evidence>
<keyword evidence="1" id="KW-1133">Transmembrane helix</keyword>
<name>A0A433SIF9_ELYCH</name>
<comment type="caution">
    <text evidence="2">The sequence shown here is derived from an EMBL/GenBank/DDBJ whole genome shotgun (WGS) entry which is preliminary data.</text>
</comment>
<keyword evidence="1" id="KW-0812">Transmembrane</keyword>
<organism evidence="2 3">
    <name type="scientific">Elysia chlorotica</name>
    <name type="common">Eastern emerald elysia</name>
    <name type="synonym">Sea slug</name>
    <dbReference type="NCBI Taxonomy" id="188477"/>
    <lineage>
        <taxon>Eukaryota</taxon>
        <taxon>Metazoa</taxon>
        <taxon>Spiralia</taxon>
        <taxon>Lophotrochozoa</taxon>
        <taxon>Mollusca</taxon>
        <taxon>Gastropoda</taxon>
        <taxon>Heterobranchia</taxon>
        <taxon>Euthyneura</taxon>
        <taxon>Panpulmonata</taxon>
        <taxon>Sacoglossa</taxon>
        <taxon>Placobranchoidea</taxon>
        <taxon>Plakobranchidae</taxon>
        <taxon>Elysia</taxon>
    </lineage>
</organism>
<keyword evidence="1" id="KW-0472">Membrane</keyword>
<accession>A0A433SIF9</accession>
<dbReference type="Proteomes" id="UP000271974">
    <property type="component" value="Unassembled WGS sequence"/>
</dbReference>
<dbReference type="EMBL" id="RQTK01002067">
    <property type="protein sequence ID" value="RUS68720.1"/>
    <property type="molecule type" value="Genomic_DNA"/>
</dbReference>
<gene>
    <name evidence="2" type="ORF">EGW08_023518</name>
</gene>
<reference evidence="2 3" key="1">
    <citation type="submission" date="2019-01" db="EMBL/GenBank/DDBJ databases">
        <title>A draft genome assembly of the solar-powered sea slug Elysia chlorotica.</title>
        <authorList>
            <person name="Cai H."/>
            <person name="Li Q."/>
            <person name="Fang X."/>
            <person name="Li J."/>
            <person name="Curtis N.E."/>
            <person name="Altenburger A."/>
            <person name="Shibata T."/>
            <person name="Feng M."/>
            <person name="Maeda T."/>
            <person name="Schwartz J.A."/>
            <person name="Shigenobu S."/>
            <person name="Lundholm N."/>
            <person name="Nishiyama T."/>
            <person name="Yang H."/>
            <person name="Hasebe M."/>
            <person name="Li S."/>
            <person name="Pierce S.K."/>
            <person name="Wang J."/>
        </authorList>
    </citation>
    <scope>NUCLEOTIDE SEQUENCE [LARGE SCALE GENOMIC DNA]</scope>
    <source>
        <strain evidence="2">EC2010</strain>
        <tissue evidence="2">Whole organism of an adult</tissue>
    </source>
</reference>
<keyword evidence="3" id="KW-1185">Reference proteome</keyword>
<feature type="transmembrane region" description="Helical" evidence="1">
    <location>
        <begin position="40"/>
        <end position="63"/>
    </location>
</feature>
<sequence>MNASIFSDVSNSYLRVFNVNTCTLLHYKCHHILYLHTHTYIYIIMFFLHTYTYIYIILVLIAIEKFSPITRISSNDLRKIYYISVYTNFSQCQCCYCITQRKLCSVVEIFSLTFF</sequence>
<dbReference type="AlphaFoldDB" id="A0A433SIF9"/>
<evidence type="ECO:0000256" key="1">
    <source>
        <dbReference type="SAM" id="Phobius"/>
    </source>
</evidence>